<protein>
    <submittedName>
        <fullName evidence="1">Uncharacterized protein</fullName>
    </submittedName>
</protein>
<reference evidence="1" key="1">
    <citation type="submission" date="2019-08" db="EMBL/GenBank/DDBJ databases">
        <authorList>
            <person name="Kucharzyk K."/>
            <person name="Murdoch R.W."/>
            <person name="Higgins S."/>
            <person name="Loffler F."/>
        </authorList>
    </citation>
    <scope>NUCLEOTIDE SEQUENCE</scope>
</reference>
<dbReference type="AlphaFoldDB" id="A0A644X6W7"/>
<accession>A0A644X6W7</accession>
<sequence>MLVYYKRNKQTAVYDSDKLQTVGRPEPPEQPRRPFVSCGNCPYPSHGFQCYTTEGDCLKTHLQKFENQRKAGKT</sequence>
<dbReference type="EMBL" id="VSSQ01001644">
    <property type="protein sequence ID" value="MPM10043.1"/>
    <property type="molecule type" value="Genomic_DNA"/>
</dbReference>
<evidence type="ECO:0000313" key="1">
    <source>
        <dbReference type="EMBL" id="MPM10043.1"/>
    </source>
</evidence>
<name>A0A644X6W7_9ZZZZ</name>
<comment type="caution">
    <text evidence="1">The sequence shown here is derived from an EMBL/GenBank/DDBJ whole genome shotgun (WGS) entry which is preliminary data.</text>
</comment>
<proteinExistence type="predicted"/>
<organism evidence="1">
    <name type="scientific">bioreactor metagenome</name>
    <dbReference type="NCBI Taxonomy" id="1076179"/>
    <lineage>
        <taxon>unclassified sequences</taxon>
        <taxon>metagenomes</taxon>
        <taxon>ecological metagenomes</taxon>
    </lineage>
</organism>
<gene>
    <name evidence="1" type="ORF">SDC9_56367</name>
</gene>